<evidence type="ECO:0000259" key="2">
    <source>
        <dbReference type="Pfam" id="PF01996"/>
    </source>
</evidence>
<dbReference type="PANTHER" id="PTHR47917">
    <property type="match status" value="1"/>
</dbReference>
<dbReference type="eggNOG" id="arCOG02715">
    <property type="taxonomic scope" value="Archaea"/>
</dbReference>
<evidence type="ECO:0000313" key="3">
    <source>
        <dbReference type="EMBL" id="ACX73286.1"/>
    </source>
</evidence>
<keyword evidence="1" id="KW-1133">Transmembrane helix</keyword>
<dbReference type="PIRSF" id="PIRSF006563">
    <property type="entry name" value="UCP006563"/>
    <property type="match status" value="1"/>
</dbReference>
<sequence length="290" mass="33139">MKAYPITTRYIKRGEDFIPIIIDAIRNSGIKLEDGDFIVLSEKMVSTAEGNFVDESKFEPGILAYFCYYWSKYLWGYALGKLLNIKEEKIKNLRKLPKKETLRHKETVIRTVGLRYALKPYAEGGLDLTNVPGTYVSPLPKDPKKWAERLYNEVKKEFGVDVVVMVADTDATYRIFKWYITALPYAINGIISGIGVLGFLLGRLAEIFKVGGFAGCTPLAIAGNKVYKNYSIDQFVRIAFICDRVHNTIKNINEVLEKYNSYVITEEILEKLKHTPVVVVKIKEEYIPNR</sequence>
<dbReference type="EMBL" id="CP001787">
    <property type="protein sequence ID" value="ACX73286.1"/>
    <property type="molecule type" value="Genomic_DNA"/>
</dbReference>
<accession>C9RI84</accession>
<organism evidence="3 4">
    <name type="scientific">Methanocaldococcus vulcanius (strain ATCC 700851 / DSM 12094 / M7)</name>
    <name type="common">Methanococcus vulcanius</name>
    <dbReference type="NCBI Taxonomy" id="579137"/>
    <lineage>
        <taxon>Archaea</taxon>
        <taxon>Methanobacteriati</taxon>
        <taxon>Methanobacteriota</taxon>
        <taxon>Methanomada group</taxon>
        <taxon>Methanococci</taxon>
        <taxon>Methanococcales</taxon>
        <taxon>Methanocaldococcaceae</taxon>
        <taxon>Methanocaldococcus</taxon>
    </lineage>
</organism>
<feature type="transmembrane region" description="Helical" evidence="1">
    <location>
        <begin position="178"/>
        <end position="201"/>
    </location>
</feature>
<dbReference type="Proteomes" id="UP000002063">
    <property type="component" value="Chromosome"/>
</dbReference>
<name>C9RI84_METVM</name>
<dbReference type="Gene3D" id="3.30.1330.100">
    <property type="entry name" value="CofE-like"/>
    <property type="match status" value="1"/>
</dbReference>
<proteinExistence type="predicted"/>
<feature type="domain" description="Coenzyme F420:L-glutamate ligase-like" evidence="2">
    <location>
        <begin position="6"/>
        <end position="191"/>
    </location>
</feature>
<dbReference type="STRING" id="579137.Metvu_1433"/>
<dbReference type="PANTHER" id="PTHR47917:SF1">
    <property type="entry name" value="COENZYME F420:L-GLUTAMATE LIGASE"/>
    <property type="match status" value="1"/>
</dbReference>
<evidence type="ECO:0000313" key="4">
    <source>
        <dbReference type="Proteomes" id="UP000002063"/>
    </source>
</evidence>
<dbReference type="OrthoDB" id="11383at2157"/>
<dbReference type="SUPFAM" id="SSF144010">
    <property type="entry name" value="CofE-like"/>
    <property type="match status" value="1"/>
</dbReference>
<dbReference type="InterPro" id="IPR002847">
    <property type="entry name" value="F420-0_gamma-glut_ligase-dom"/>
</dbReference>
<dbReference type="Pfam" id="PF01996">
    <property type="entry name" value="F420_ligase"/>
    <property type="match status" value="1"/>
</dbReference>
<keyword evidence="1" id="KW-0472">Membrane</keyword>
<reference evidence="3" key="1">
    <citation type="submission" date="2009-10" db="EMBL/GenBank/DDBJ databases">
        <title>Complete sequence of chromosome of Methanocaldococcus vulcanius M7.</title>
        <authorList>
            <consortium name="US DOE Joint Genome Institute"/>
            <person name="Lucas S."/>
            <person name="Copeland A."/>
            <person name="Lapidus A."/>
            <person name="Glavina del Rio T."/>
            <person name="Dalin E."/>
            <person name="Tice H."/>
            <person name="Bruce D."/>
            <person name="Goodwin L."/>
            <person name="Pitluck S."/>
            <person name="Lcollab F.I."/>
            <person name="Brettin T."/>
            <person name="Detter J.C."/>
            <person name="Han C."/>
            <person name="Tapia R."/>
            <person name="Kuske C.R."/>
            <person name="Schmutz J."/>
            <person name="Larimer F."/>
            <person name="Land M."/>
            <person name="Hauser L."/>
            <person name="Kyrpides N."/>
            <person name="Ovchinikova G."/>
            <person name="Sieprawska-Lupa M."/>
            <person name="Whitman W.B."/>
            <person name="Woyke T."/>
        </authorList>
    </citation>
    <scope>NUCLEOTIDE SEQUENCE [LARGE SCALE GENOMIC DNA]</scope>
    <source>
        <strain evidence="3">M7</strain>
    </source>
</reference>
<dbReference type="GeneID" id="8513776"/>
<dbReference type="HOGENOM" id="CLU_965090_0_0_2"/>
<keyword evidence="4" id="KW-1185">Reference proteome</keyword>
<dbReference type="RefSeq" id="WP_015733505.1">
    <property type="nucleotide sequence ID" value="NC_013407.1"/>
</dbReference>
<dbReference type="AlphaFoldDB" id="C9RI84"/>
<dbReference type="InterPro" id="IPR012030">
    <property type="entry name" value="UCP006563"/>
</dbReference>
<dbReference type="GO" id="GO:0052618">
    <property type="term" value="F:coenzyme F420-0:L-glutamate ligase activity"/>
    <property type="evidence" value="ECO:0007669"/>
    <property type="project" value="TreeGrafter"/>
</dbReference>
<evidence type="ECO:0000256" key="1">
    <source>
        <dbReference type="SAM" id="Phobius"/>
    </source>
</evidence>
<dbReference type="KEGG" id="mvu:Metvu_1433"/>
<gene>
    <name evidence="3" type="ordered locus">Metvu_1433</name>
</gene>
<keyword evidence="1" id="KW-0812">Transmembrane</keyword>
<protein>
    <recommendedName>
        <fullName evidence="2">Coenzyme F420:L-glutamate ligase-like domain-containing protein</fullName>
    </recommendedName>
</protein>